<dbReference type="AlphaFoldDB" id="A0A8H3ZX40"/>
<sequence length="145" mass="15828">MDAPIIFGNAFCASAHLSTTTTNPPTHTSRDRETEKHGAEPSESHSYSISISNDNPRLRLLSPESTAPVSSPASTTPSQPRQPVTPKGEVASACSIIALVHQNDSTNRSTKRDGPRGLETWTNRQVAVTAKLDLNHCLTWVRWRN</sequence>
<feature type="region of interest" description="Disordered" evidence="1">
    <location>
        <begin position="17"/>
        <end position="90"/>
    </location>
</feature>
<reference evidence="2 3" key="1">
    <citation type="submission" date="2019-12" db="EMBL/GenBank/DDBJ databases">
        <title>A genome sequence resource for the geographically widespread anthracnose pathogen Colletotrichum asianum.</title>
        <authorList>
            <person name="Meng Y."/>
        </authorList>
    </citation>
    <scope>NUCLEOTIDE SEQUENCE [LARGE SCALE GENOMIC DNA]</scope>
    <source>
        <strain evidence="2 3">ICMP 18580</strain>
    </source>
</reference>
<protein>
    <submittedName>
        <fullName evidence="2">Uncharacterized protein</fullName>
    </submittedName>
</protein>
<organism evidence="2 3">
    <name type="scientific">Colletotrichum asianum</name>
    <dbReference type="NCBI Taxonomy" id="702518"/>
    <lineage>
        <taxon>Eukaryota</taxon>
        <taxon>Fungi</taxon>
        <taxon>Dikarya</taxon>
        <taxon>Ascomycota</taxon>
        <taxon>Pezizomycotina</taxon>
        <taxon>Sordariomycetes</taxon>
        <taxon>Hypocreomycetidae</taxon>
        <taxon>Glomerellales</taxon>
        <taxon>Glomerellaceae</taxon>
        <taxon>Colletotrichum</taxon>
        <taxon>Colletotrichum gloeosporioides species complex</taxon>
    </lineage>
</organism>
<accession>A0A8H3ZX40</accession>
<feature type="compositionally biased region" description="Basic and acidic residues" evidence="1">
    <location>
        <begin position="28"/>
        <end position="43"/>
    </location>
</feature>
<proteinExistence type="predicted"/>
<gene>
    <name evidence="2" type="ORF">GQ607_001343</name>
</gene>
<name>A0A8H3ZX40_9PEZI</name>
<evidence type="ECO:0000256" key="1">
    <source>
        <dbReference type="SAM" id="MobiDB-lite"/>
    </source>
</evidence>
<feature type="compositionally biased region" description="Low complexity" evidence="1">
    <location>
        <begin position="62"/>
        <end position="82"/>
    </location>
</feature>
<dbReference type="Proteomes" id="UP000434172">
    <property type="component" value="Unassembled WGS sequence"/>
</dbReference>
<comment type="caution">
    <text evidence="2">The sequence shown here is derived from an EMBL/GenBank/DDBJ whole genome shotgun (WGS) entry which is preliminary data.</text>
</comment>
<dbReference type="EMBL" id="WOWK01000003">
    <property type="protein sequence ID" value="KAF0331597.1"/>
    <property type="molecule type" value="Genomic_DNA"/>
</dbReference>
<evidence type="ECO:0000313" key="3">
    <source>
        <dbReference type="Proteomes" id="UP000434172"/>
    </source>
</evidence>
<evidence type="ECO:0000313" key="2">
    <source>
        <dbReference type="EMBL" id="KAF0331597.1"/>
    </source>
</evidence>
<keyword evidence="3" id="KW-1185">Reference proteome</keyword>